<dbReference type="Pfam" id="PF18201">
    <property type="entry name" value="PIH1_CS"/>
    <property type="match status" value="1"/>
</dbReference>
<dbReference type="InterPro" id="IPR026697">
    <property type="entry name" value="DNAAF6"/>
</dbReference>
<dbReference type="OrthoDB" id="25887at2759"/>
<dbReference type="KEGG" id="tpal:117639810"/>
<dbReference type="CTD" id="139212"/>
<dbReference type="Proteomes" id="UP000515158">
    <property type="component" value="Unplaced"/>
</dbReference>
<dbReference type="GO" id="GO:0051087">
    <property type="term" value="F:protein-folding chaperone binding"/>
    <property type="evidence" value="ECO:0007669"/>
    <property type="project" value="InterPro"/>
</dbReference>
<keyword evidence="4" id="KW-1185">Reference proteome</keyword>
<dbReference type="PANTHER" id="PTHR21083:SF0">
    <property type="entry name" value="DYNEIN AXONEMAL ASSEMBLY FACTOR 6"/>
    <property type="match status" value="1"/>
</dbReference>
<protein>
    <submittedName>
        <fullName evidence="5">Protein PIH1D3</fullName>
    </submittedName>
</protein>
<name>A0A6P8Y6K8_THRPL</name>
<dbReference type="PANTHER" id="PTHR21083">
    <property type="entry name" value="TWISTER"/>
    <property type="match status" value="1"/>
</dbReference>
<feature type="compositionally biased region" description="Polar residues" evidence="2">
    <location>
        <begin position="49"/>
        <end position="58"/>
    </location>
</feature>
<evidence type="ECO:0000256" key="2">
    <source>
        <dbReference type="SAM" id="MobiDB-lite"/>
    </source>
</evidence>
<evidence type="ECO:0000256" key="1">
    <source>
        <dbReference type="ARBA" id="ARBA00008511"/>
    </source>
</evidence>
<feature type="region of interest" description="Disordered" evidence="2">
    <location>
        <begin position="15"/>
        <end position="68"/>
    </location>
</feature>
<accession>A0A6P8Y6K8</accession>
<dbReference type="GO" id="GO:0070286">
    <property type="term" value="P:axonemal dynein complex assembly"/>
    <property type="evidence" value="ECO:0007669"/>
    <property type="project" value="InterPro"/>
</dbReference>
<evidence type="ECO:0000259" key="3">
    <source>
        <dbReference type="Pfam" id="PF18201"/>
    </source>
</evidence>
<dbReference type="GO" id="GO:0005737">
    <property type="term" value="C:cytoplasm"/>
    <property type="evidence" value="ECO:0007669"/>
    <property type="project" value="TreeGrafter"/>
</dbReference>
<organism evidence="5">
    <name type="scientific">Thrips palmi</name>
    <name type="common">Melon thrips</name>
    <dbReference type="NCBI Taxonomy" id="161013"/>
    <lineage>
        <taxon>Eukaryota</taxon>
        <taxon>Metazoa</taxon>
        <taxon>Ecdysozoa</taxon>
        <taxon>Arthropoda</taxon>
        <taxon>Hexapoda</taxon>
        <taxon>Insecta</taxon>
        <taxon>Pterygota</taxon>
        <taxon>Neoptera</taxon>
        <taxon>Paraneoptera</taxon>
        <taxon>Thysanoptera</taxon>
        <taxon>Terebrantia</taxon>
        <taxon>Thripoidea</taxon>
        <taxon>Thripidae</taxon>
        <taxon>Thrips</taxon>
    </lineage>
</organism>
<dbReference type="CDD" id="cd00298">
    <property type="entry name" value="ACD_sHsps_p23-like"/>
    <property type="match status" value="1"/>
</dbReference>
<evidence type="ECO:0000313" key="5">
    <source>
        <dbReference type="RefSeq" id="XP_034231636.1"/>
    </source>
</evidence>
<dbReference type="GO" id="GO:0045505">
    <property type="term" value="F:dynein intermediate chain binding"/>
    <property type="evidence" value="ECO:0007669"/>
    <property type="project" value="TreeGrafter"/>
</dbReference>
<dbReference type="RefSeq" id="XP_034231636.1">
    <property type="nucleotide sequence ID" value="XM_034375745.1"/>
</dbReference>
<reference evidence="5" key="1">
    <citation type="submission" date="2025-08" db="UniProtKB">
        <authorList>
            <consortium name="RefSeq"/>
        </authorList>
    </citation>
    <scope>IDENTIFICATION</scope>
    <source>
        <tissue evidence="5">Total insect</tissue>
    </source>
</reference>
<gene>
    <name evidence="5" type="primary">LOC117639810</name>
</gene>
<dbReference type="FunCoup" id="A0A6P8Y6K8">
    <property type="interactions" value="1"/>
</dbReference>
<sequence>MNEFSSDIRKLADLLKTDQESSESEDDLPGMSKIGPGDIGKRKPVSIRINESASGDNQQENKRTDPDAIWEPDEVVNQPIGEEYFDPREQPEYEIKYQQAVSPEDVFLQMNGKTPSTASCENMVIVIYLKGETKSEIDLTTTNAALDIRSPLYRLHLSLPHPVNAEKGHAEWDPKNDTLTVRLLMVREFDFVNF</sequence>
<proteinExistence type="inferred from homology"/>
<dbReference type="InParanoid" id="A0A6P8Y6K8"/>
<dbReference type="AlphaFoldDB" id="A0A6P8Y6K8"/>
<dbReference type="GeneID" id="117639810"/>
<comment type="similarity">
    <text evidence="1">Belongs to the PIH1 family.</text>
</comment>
<feature type="domain" description="PIH1D1/2/3 CS-like" evidence="3">
    <location>
        <begin position="90"/>
        <end position="184"/>
    </location>
</feature>
<evidence type="ECO:0000313" key="4">
    <source>
        <dbReference type="Proteomes" id="UP000515158"/>
    </source>
</evidence>
<dbReference type="InterPro" id="IPR041442">
    <property type="entry name" value="PIH1D1/2/3_CS-like"/>
</dbReference>